<evidence type="ECO:0000256" key="10">
    <source>
        <dbReference type="ARBA" id="ARBA00037847"/>
    </source>
</evidence>
<dbReference type="CDD" id="cd15845">
    <property type="entry name" value="SNARE_syntaxin16"/>
    <property type="match status" value="1"/>
</dbReference>
<dbReference type="AlphaFoldDB" id="A0A6J8D7L2"/>
<evidence type="ECO:0000256" key="2">
    <source>
        <dbReference type="ARBA" id="ARBA00009063"/>
    </source>
</evidence>
<dbReference type="GO" id="GO:0006952">
    <property type="term" value="P:defense response"/>
    <property type="evidence" value="ECO:0007669"/>
    <property type="project" value="UniProtKB-KW"/>
</dbReference>
<dbReference type="GO" id="GO:0051707">
    <property type="term" value="P:response to other organism"/>
    <property type="evidence" value="ECO:0007669"/>
    <property type="project" value="UniProtKB-ARBA"/>
</dbReference>
<dbReference type="GO" id="GO:0005484">
    <property type="term" value="F:SNAP receptor activity"/>
    <property type="evidence" value="ECO:0007669"/>
    <property type="project" value="InterPro"/>
</dbReference>
<dbReference type="SUPFAM" id="SSF56436">
    <property type="entry name" value="C-type lectin-like"/>
    <property type="match status" value="1"/>
</dbReference>
<dbReference type="GO" id="GO:0009863">
    <property type="term" value="P:salicylic acid mediated signaling pathway"/>
    <property type="evidence" value="ECO:0007669"/>
    <property type="project" value="UniProtKB-ARBA"/>
</dbReference>
<evidence type="ECO:0000256" key="9">
    <source>
        <dbReference type="ARBA" id="ARBA00023136"/>
    </source>
</evidence>
<keyword evidence="9" id="KW-0472">Membrane</keyword>
<organism evidence="13 14">
    <name type="scientific">Mytilus coruscus</name>
    <name type="common">Sea mussel</name>
    <dbReference type="NCBI Taxonomy" id="42192"/>
    <lineage>
        <taxon>Eukaryota</taxon>
        <taxon>Metazoa</taxon>
        <taxon>Spiralia</taxon>
        <taxon>Lophotrochozoa</taxon>
        <taxon>Mollusca</taxon>
        <taxon>Bivalvia</taxon>
        <taxon>Autobranchia</taxon>
        <taxon>Pteriomorphia</taxon>
        <taxon>Mytilida</taxon>
        <taxon>Mytiloidea</taxon>
        <taxon>Mytilidae</taxon>
        <taxon>Mytilinae</taxon>
        <taxon>Mytilus</taxon>
    </lineage>
</organism>
<dbReference type="InterPro" id="IPR001304">
    <property type="entry name" value="C-type_lectin-like"/>
</dbReference>
<feature type="domain" description="T-SNARE coiled-coil homology" evidence="12">
    <location>
        <begin position="217"/>
        <end position="279"/>
    </location>
</feature>
<keyword evidence="3" id="KW-0813">Transport</keyword>
<dbReference type="CDD" id="cd00037">
    <property type="entry name" value="CLECT"/>
    <property type="match status" value="1"/>
</dbReference>
<dbReference type="InterPro" id="IPR010989">
    <property type="entry name" value="SNARE"/>
</dbReference>
<dbReference type="InterPro" id="IPR016186">
    <property type="entry name" value="C-type_lectin-like/link_sf"/>
</dbReference>
<dbReference type="Pfam" id="PF05739">
    <property type="entry name" value="SNARE"/>
    <property type="match status" value="1"/>
</dbReference>
<dbReference type="EMBL" id="CACVKT020006897">
    <property type="protein sequence ID" value="CAC5403976.1"/>
    <property type="molecule type" value="Genomic_DNA"/>
</dbReference>
<dbReference type="GO" id="GO:0043001">
    <property type="term" value="P:Golgi to plasma membrane protein transport"/>
    <property type="evidence" value="ECO:0007669"/>
    <property type="project" value="UniProtKB-ARBA"/>
</dbReference>
<protein>
    <submittedName>
        <fullName evidence="13">STX16</fullName>
    </submittedName>
</protein>
<keyword evidence="4" id="KW-0812">Transmembrane</keyword>
<evidence type="ECO:0000256" key="3">
    <source>
        <dbReference type="ARBA" id="ARBA00022448"/>
    </source>
</evidence>
<dbReference type="PROSITE" id="PS00914">
    <property type="entry name" value="SYNTAXIN"/>
    <property type="match status" value="1"/>
</dbReference>
<evidence type="ECO:0000256" key="7">
    <source>
        <dbReference type="ARBA" id="ARBA00022989"/>
    </source>
</evidence>
<dbReference type="GO" id="GO:0098629">
    <property type="term" value="P:trans-Golgi network membrane organization"/>
    <property type="evidence" value="ECO:0007669"/>
    <property type="project" value="UniProtKB-ARBA"/>
</dbReference>
<dbReference type="PROSITE" id="PS50041">
    <property type="entry name" value="C_TYPE_LECTIN_2"/>
    <property type="match status" value="1"/>
</dbReference>
<dbReference type="InterPro" id="IPR000727">
    <property type="entry name" value="T_SNARE_dom"/>
</dbReference>
<dbReference type="InterPro" id="IPR006012">
    <property type="entry name" value="Syntaxin/epimorphin_CS"/>
</dbReference>
<dbReference type="GO" id="GO:0000139">
    <property type="term" value="C:Golgi membrane"/>
    <property type="evidence" value="ECO:0007669"/>
    <property type="project" value="UniProtKB-SubCell"/>
</dbReference>
<keyword evidence="5" id="KW-0611">Plant defense</keyword>
<keyword evidence="14" id="KW-1185">Reference proteome</keyword>
<dbReference type="OrthoDB" id="10251371at2759"/>
<evidence type="ECO:0000256" key="6">
    <source>
        <dbReference type="ARBA" id="ARBA00022927"/>
    </source>
</evidence>
<dbReference type="Gene3D" id="1.20.58.70">
    <property type="match status" value="1"/>
</dbReference>
<feature type="domain" description="C-type lectin" evidence="11">
    <location>
        <begin position="308"/>
        <end position="432"/>
    </location>
</feature>
<dbReference type="PROSITE" id="PS50192">
    <property type="entry name" value="T_SNARE"/>
    <property type="match status" value="1"/>
</dbReference>
<dbReference type="SMART" id="SM00034">
    <property type="entry name" value="CLECT"/>
    <property type="match status" value="1"/>
</dbReference>
<accession>A0A6J8D7L2</accession>
<reference evidence="13 14" key="1">
    <citation type="submission" date="2020-06" db="EMBL/GenBank/DDBJ databases">
        <authorList>
            <person name="Li R."/>
            <person name="Bekaert M."/>
        </authorList>
    </citation>
    <scope>NUCLEOTIDE SEQUENCE [LARGE SCALE GENOMIC DNA]</scope>
    <source>
        <strain evidence="14">wild</strain>
    </source>
</reference>
<evidence type="ECO:0000313" key="14">
    <source>
        <dbReference type="Proteomes" id="UP000507470"/>
    </source>
</evidence>
<evidence type="ECO:0000256" key="1">
    <source>
        <dbReference type="ARBA" id="ARBA00004394"/>
    </source>
</evidence>
<dbReference type="Proteomes" id="UP000507470">
    <property type="component" value="Unassembled WGS sequence"/>
</dbReference>
<evidence type="ECO:0000259" key="11">
    <source>
        <dbReference type="PROSITE" id="PS50041"/>
    </source>
</evidence>
<sequence>MATRSLTEVFILMRNNALQSRHMFSEHVNDDRMALVSNAASDMEMGSINTKSSRLPPEWVDGVEEVQYEMTKIKTKMKELATLHDRHLNRPTLDDNVQEEHAIEIMTQDITQMFTRCQITVQRISHKGNHGTEQEKRLAKNIVSSVARSLQDMSLNFRKTQSDYLRKIKSREERSREFFDTNIGPSSGSFMEEIEPFEDEFDKGFTSSQLHMVEDNTVHVKQREKEIAQIVQSITDLNEIFKDLATMVVDQGTILDRIDYNVENASVQVDKGLQQLQKAEKYQKKNRKMLWYVSGASSQSCHQGWTYFQKSCYYFSDITIDWINAGAFCQVHHSELAAIETQAENAYIESEAANNDALFVTNPGGYWLGGNDSVTEGVWEWTSTDEVFDYTNFAPGEPNDANGGEDCLMTSSVLNGKWNDGICSDNLQFICERM</sequence>
<dbReference type="SUPFAM" id="SSF47661">
    <property type="entry name" value="t-snare proteins"/>
    <property type="match status" value="1"/>
</dbReference>
<evidence type="ECO:0000256" key="4">
    <source>
        <dbReference type="ARBA" id="ARBA00022692"/>
    </source>
</evidence>
<keyword evidence="8" id="KW-0333">Golgi apparatus</keyword>
<keyword evidence="7" id="KW-1133">Transmembrane helix</keyword>
<name>A0A6J8D7L2_MYTCO</name>
<evidence type="ECO:0000259" key="12">
    <source>
        <dbReference type="PROSITE" id="PS50192"/>
    </source>
</evidence>
<gene>
    <name evidence="13" type="ORF">MCOR_37818</name>
</gene>
<keyword evidence="6" id="KW-0653">Protein transport</keyword>
<dbReference type="GO" id="GO:0006886">
    <property type="term" value="P:intracellular protein transport"/>
    <property type="evidence" value="ECO:0007669"/>
    <property type="project" value="InterPro"/>
</dbReference>
<dbReference type="InterPro" id="IPR050111">
    <property type="entry name" value="C-type_lectin/snaclec_domain"/>
</dbReference>
<evidence type="ECO:0000313" key="13">
    <source>
        <dbReference type="EMBL" id="CAC5403976.1"/>
    </source>
</evidence>
<dbReference type="GO" id="GO:0007030">
    <property type="term" value="P:Golgi organization"/>
    <property type="evidence" value="ECO:0007669"/>
    <property type="project" value="UniProtKB-ARBA"/>
</dbReference>
<evidence type="ECO:0000256" key="5">
    <source>
        <dbReference type="ARBA" id="ARBA00022821"/>
    </source>
</evidence>
<dbReference type="Pfam" id="PF00059">
    <property type="entry name" value="Lectin_C"/>
    <property type="match status" value="1"/>
</dbReference>
<dbReference type="PANTHER" id="PTHR22803">
    <property type="entry name" value="MANNOSE, PHOSPHOLIPASE, LECTIN RECEPTOR RELATED"/>
    <property type="match status" value="1"/>
</dbReference>
<comment type="subcellular location">
    <subcellularLocation>
        <location evidence="10">Endomembrane system</location>
        <topology evidence="10">Single-pass membrane protein</topology>
    </subcellularLocation>
    <subcellularLocation>
        <location evidence="1">Golgi apparatus membrane</location>
    </subcellularLocation>
</comment>
<dbReference type="SMART" id="SM00397">
    <property type="entry name" value="t_SNARE"/>
    <property type="match status" value="1"/>
</dbReference>
<dbReference type="FunFam" id="1.20.58.70:FF:000010">
    <property type="entry name" value="Syntaxin-43"/>
    <property type="match status" value="1"/>
</dbReference>
<evidence type="ECO:0000256" key="8">
    <source>
        <dbReference type="ARBA" id="ARBA00023034"/>
    </source>
</evidence>
<proteinExistence type="inferred from homology"/>
<comment type="similarity">
    <text evidence="2">Belongs to the syntaxin family.</text>
</comment>
<dbReference type="InterPro" id="IPR016187">
    <property type="entry name" value="CTDL_fold"/>
</dbReference>
<dbReference type="Gene3D" id="3.10.100.10">
    <property type="entry name" value="Mannose-Binding Protein A, subunit A"/>
    <property type="match status" value="1"/>
</dbReference>